<sequence length="238" mass="27014">MISKGLVSLVRTYSYDSALYTQGLEVLEENQVLVSAGRYGFSKVGLFQLDAQTFCPKLQFPDEEFAEGLTIVDDCFWVLTYKEGKAYKYNLTTFACEGCFSYEGDGWGLAYDKKEDCLWMTNGSAFLQKRHPRDFTLLETVLVAVDGVPISMLNELEYVDGYLYANIWQTNTIIKCHPNNGQLVATYDFTPILEQLHLDKEHYPGINVLNGIAYLGNHHFLISGKLYPKLLEVVLSDH</sequence>
<dbReference type="PANTHER" id="PTHR31270:SF1">
    <property type="entry name" value="GLUTAMINYL-PEPTIDE CYCLOTRANSFERASE"/>
    <property type="match status" value="1"/>
</dbReference>
<proteinExistence type="predicted"/>
<dbReference type="PANTHER" id="PTHR31270">
    <property type="entry name" value="GLUTAMINYL-PEPTIDE CYCLOTRANSFERASE"/>
    <property type="match status" value="1"/>
</dbReference>
<dbReference type="SUPFAM" id="SSF50969">
    <property type="entry name" value="YVTN repeat-like/Quinoprotein amine dehydrogenase"/>
    <property type="match status" value="1"/>
</dbReference>
<protein>
    <submittedName>
        <fullName evidence="1">Glutamine cyclotransferase</fullName>
    </submittedName>
</protein>
<dbReference type="EMBL" id="CP007586">
    <property type="protein sequence ID" value="AHY16157.1"/>
    <property type="molecule type" value="Genomic_DNA"/>
</dbReference>
<dbReference type="RefSeq" id="WP_003101397.1">
    <property type="nucleotide sequence ID" value="NZ_CP010783.1"/>
</dbReference>
<dbReference type="InterPro" id="IPR007788">
    <property type="entry name" value="QCT"/>
</dbReference>
<evidence type="ECO:0000313" key="2">
    <source>
        <dbReference type="Proteomes" id="UP000025245"/>
    </source>
</evidence>
<name>A0ABM5QJ65_STRIN</name>
<dbReference type="Pfam" id="PF05096">
    <property type="entry name" value="Glu_cyclase_2"/>
    <property type="match status" value="1"/>
</dbReference>
<accession>A0ABM5QJ65</accession>
<dbReference type="InterPro" id="IPR011044">
    <property type="entry name" value="Quino_amine_DH_bsu"/>
</dbReference>
<dbReference type="Proteomes" id="UP000025245">
    <property type="component" value="Chromosome"/>
</dbReference>
<evidence type="ECO:0000313" key="1">
    <source>
        <dbReference type="EMBL" id="AHY16157.1"/>
    </source>
</evidence>
<dbReference type="GeneID" id="35766728"/>
<gene>
    <name evidence="1" type="ORF">DQ08_06785</name>
</gene>
<organism evidence="1 2">
    <name type="scientific">Streptococcus iniae</name>
    <name type="common">Streptococcus shiloi</name>
    <dbReference type="NCBI Taxonomy" id="1346"/>
    <lineage>
        <taxon>Bacteria</taxon>
        <taxon>Bacillati</taxon>
        <taxon>Bacillota</taxon>
        <taxon>Bacilli</taxon>
        <taxon>Lactobacillales</taxon>
        <taxon>Streptococcaceae</taxon>
        <taxon>Streptococcus</taxon>
    </lineage>
</organism>
<reference evidence="1 2" key="1">
    <citation type="journal article" date="2014" name="Genome Announc.">
        <title>Complete Genome Sequence of a Virulent Strain, Streptococcus iniae ISET0901, Isolated from Diseased Tilapia.</title>
        <authorList>
            <person name="Pridgeon J.W."/>
            <person name="Zhang D."/>
            <person name="Zhang L."/>
        </authorList>
    </citation>
    <scope>NUCLEOTIDE SEQUENCE [LARGE SCALE GENOMIC DNA]</scope>
    <source>
        <strain evidence="1 2">ISET0901</strain>
    </source>
</reference>
<keyword evidence="2" id="KW-1185">Reference proteome</keyword>